<feature type="signal peptide" evidence="2">
    <location>
        <begin position="1"/>
        <end position="27"/>
    </location>
</feature>
<dbReference type="EMBL" id="NAIA01000002">
    <property type="protein sequence ID" value="OWF66372.1"/>
    <property type="molecule type" value="Genomic_DNA"/>
</dbReference>
<dbReference type="Pfam" id="PF03401">
    <property type="entry name" value="TctC"/>
    <property type="match status" value="1"/>
</dbReference>
<keyword evidence="4" id="KW-1185">Reference proteome</keyword>
<dbReference type="InterPro" id="IPR005064">
    <property type="entry name" value="BUG"/>
</dbReference>
<accession>A0A210RZH2</accession>
<dbReference type="CDD" id="cd13578">
    <property type="entry name" value="PBP2_Bug27"/>
    <property type="match status" value="1"/>
</dbReference>
<dbReference type="Gene3D" id="3.40.190.150">
    <property type="entry name" value="Bordetella uptake gene, domain 1"/>
    <property type="match status" value="1"/>
</dbReference>
<evidence type="ECO:0000313" key="3">
    <source>
        <dbReference type="EMBL" id="OWF66372.1"/>
    </source>
</evidence>
<dbReference type="OrthoDB" id="8678477at2"/>
<dbReference type="PANTHER" id="PTHR42928">
    <property type="entry name" value="TRICARBOXYLATE-BINDING PROTEIN"/>
    <property type="match status" value="1"/>
</dbReference>
<gene>
    <name evidence="3" type="ORF">B6A14_04050</name>
</gene>
<name>A0A210RZH2_9BURK</name>
<organism evidence="3 4">
    <name type="scientific">Polynucleobacter hirudinilacicola</name>
    <dbReference type="NCBI Taxonomy" id="1743166"/>
    <lineage>
        <taxon>Bacteria</taxon>
        <taxon>Pseudomonadati</taxon>
        <taxon>Pseudomonadota</taxon>
        <taxon>Betaproteobacteria</taxon>
        <taxon>Burkholderiales</taxon>
        <taxon>Burkholderiaceae</taxon>
        <taxon>Polynucleobacter</taxon>
    </lineage>
</organism>
<feature type="chain" id="PRO_5012261948" evidence="2">
    <location>
        <begin position="28"/>
        <end position="327"/>
    </location>
</feature>
<proteinExistence type="inferred from homology"/>
<dbReference type="PANTHER" id="PTHR42928:SF5">
    <property type="entry name" value="BLR1237 PROTEIN"/>
    <property type="match status" value="1"/>
</dbReference>
<reference evidence="3 4" key="1">
    <citation type="submission" date="2017-03" db="EMBL/GenBank/DDBJ databases">
        <title>New species Polynucleobacter sp. MWH-EgelM1-30-B4.</title>
        <authorList>
            <person name="Hahn M.W."/>
        </authorList>
    </citation>
    <scope>NUCLEOTIDE SEQUENCE [LARGE SCALE GENOMIC DNA]</scope>
    <source>
        <strain evidence="3 4">MWH-EgelM1-30-B4</strain>
    </source>
</reference>
<dbReference type="AlphaFoldDB" id="A0A210RZH2"/>
<evidence type="ECO:0000256" key="2">
    <source>
        <dbReference type="SAM" id="SignalP"/>
    </source>
</evidence>
<keyword evidence="2" id="KW-0732">Signal</keyword>
<dbReference type="Gene3D" id="3.40.190.10">
    <property type="entry name" value="Periplasmic binding protein-like II"/>
    <property type="match status" value="1"/>
</dbReference>
<dbReference type="SUPFAM" id="SSF53850">
    <property type="entry name" value="Periplasmic binding protein-like II"/>
    <property type="match status" value="1"/>
</dbReference>
<dbReference type="Proteomes" id="UP000196880">
    <property type="component" value="Unassembled WGS sequence"/>
</dbReference>
<dbReference type="InterPro" id="IPR042100">
    <property type="entry name" value="Bug_dom1"/>
</dbReference>
<evidence type="ECO:0000256" key="1">
    <source>
        <dbReference type="ARBA" id="ARBA00006987"/>
    </source>
</evidence>
<dbReference type="PIRSF" id="PIRSF017082">
    <property type="entry name" value="YflP"/>
    <property type="match status" value="1"/>
</dbReference>
<sequence length="327" mass="34840">MNSLTIKVCKCFLACFGLVLLSSNVMAQAYPIKPIRLIVPFPPGGPTDIVARPLALLLGESLKEQVVIENKGGAGGSIGADLVAKSAPDGYTLFMGTVGTNAINGSLYKQLPYDMTRDFTPIALVATAPVVIVVNSSDRIKTLAELIAEARSKPETIAYGTAGNGTPGHLTGALFESTTQIKLKHIPYKGSAPAVTDLIGNQIPLMFDPIQSVLPHITSGKLRALAVTSKTRSPLLPNTPTVAELGYPQFESTAWWALFAPAKLPEPITKKLRTDTEKIAQSAAFKERLGNLGVQPNTDFKESLANFQTSEIAKWARVVRDSGATVD</sequence>
<evidence type="ECO:0000313" key="4">
    <source>
        <dbReference type="Proteomes" id="UP000196880"/>
    </source>
</evidence>
<comment type="caution">
    <text evidence="3">The sequence shown here is derived from an EMBL/GenBank/DDBJ whole genome shotgun (WGS) entry which is preliminary data.</text>
</comment>
<dbReference type="RefSeq" id="WP_087909168.1">
    <property type="nucleotide sequence ID" value="NZ_NAIA01000002.1"/>
</dbReference>
<comment type="similarity">
    <text evidence="1">Belongs to the UPF0065 (bug) family.</text>
</comment>
<protein>
    <submittedName>
        <fullName evidence="3">LacI family transcriptional regulator</fullName>
    </submittedName>
</protein>